<feature type="compositionally biased region" description="Polar residues" evidence="1">
    <location>
        <begin position="1"/>
        <end position="25"/>
    </location>
</feature>
<evidence type="ECO:0000313" key="3">
    <source>
        <dbReference type="Proteomes" id="UP000824141"/>
    </source>
</evidence>
<proteinExistence type="predicted"/>
<sequence length="474" mass="52628">MPNITSVTNPVPGQEGNNTYRSPITPNDPHIQNIPDPSRVGRADARTDRQDTATAESARRYDSYFQAFLKELRSSGTVAELMAHFLASRQGTLVTSGLTAGISHEIAQLLQMLSVDDEALFNLLKGQLSGSARFHGPLFDALREALQQNPSASLKADILQFLKKYNDFSSTAHIERNLQRTLQQMSWFMPNRFSEALGEQLSSLNSLLMQNNRAGALRLLQGTIVPYLSDYVAQIHDRGISRSLMGLLLLDIARYENGSPQSMLQSFYQLLGYAPLKRHFGDMDASRLLLFLQENAASANQPSQPLTEQLLQVASQAMRGDGGADLRQTFQALMDSILINQSVYMPLMHAMLPVEMDGRMMFSELWVDPDAENEANGESSGGRAMRLLLKFDIQDLGLFDLVITFRDSKVEASLLCPRQLSPFTELFEEKMASLAAKEGLDASSMRAAPMVKPLSISEVFPKIFERKDSINVAV</sequence>
<feature type="compositionally biased region" description="Basic and acidic residues" evidence="1">
    <location>
        <begin position="39"/>
        <end position="56"/>
    </location>
</feature>
<reference evidence="2" key="2">
    <citation type="journal article" date="2021" name="PeerJ">
        <title>Extensive microbial diversity within the chicken gut microbiome revealed by metagenomics and culture.</title>
        <authorList>
            <person name="Gilroy R."/>
            <person name="Ravi A."/>
            <person name="Getino M."/>
            <person name="Pursley I."/>
            <person name="Horton D.L."/>
            <person name="Alikhan N.F."/>
            <person name="Baker D."/>
            <person name="Gharbi K."/>
            <person name="Hall N."/>
            <person name="Watson M."/>
            <person name="Adriaenssens E.M."/>
            <person name="Foster-Nyarko E."/>
            <person name="Jarju S."/>
            <person name="Secka A."/>
            <person name="Antonio M."/>
            <person name="Oren A."/>
            <person name="Chaudhuri R.R."/>
            <person name="La Ragione R."/>
            <person name="Hildebrand F."/>
            <person name="Pallen M.J."/>
        </authorList>
    </citation>
    <scope>NUCLEOTIDE SEQUENCE</scope>
    <source>
        <strain evidence="2">6086</strain>
    </source>
</reference>
<organism evidence="2 3">
    <name type="scientific">Candidatus Caccousia stercoris</name>
    <dbReference type="NCBI Taxonomy" id="2840723"/>
    <lineage>
        <taxon>Bacteria</taxon>
        <taxon>Bacillati</taxon>
        <taxon>Bacillota</taxon>
        <taxon>Clostridia</taxon>
        <taxon>Eubacteriales</taxon>
        <taxon>Oscillospiraceae</taxon>
        <taxon>Oscillospiraceae incertae sedis</taxon>
        <taxon>Candidatus Caccousia</taxon>
    </lineage>
</organism>
<dbReference type="AlphaFoldDB" id="A0A9D1FV30"/>
<dbReference type="Proteomes" id="UP000824141">
    <property type="component" value="Unassembled WGS sequence"/>
</dbReference>
<dbReference type="EMBL" id="DVJM01000239">
    <property type="protein sequence ID" value="HIS79800.1"/>
    <property type="molecule type" value="Genomic_DNA"/>
</dbReference>
<evidence type="ECO:0000313" key="2">
    <source>
        <dbReference type="EMBL" id="HIS79800.1"/>
    </source>
</evidence>
<feature type="region of interest" description="Disordered" evidence="1">
    <location>
        <begin position="1"/>
        <end position="56"/>
    </location>
</feature>
<accession>A0A9D1FV30</accession>
<name>A0A9D1FV30_9FIRM</name>
<gene>
    <name evidence="2" type="ORF">IAD03_10575</name>
</gene>
<evidence type="ECO:0000256" key="1">
    <source>
        <dbReference type="SAM" id="MobiDB-lite"/>
    </source>
</evidence>
<reference evidence="2" key="1">
    <citation type="submission" date="2020-10" db="EMBL/GenBank/DDBJ databases">
        <authorList>
            <person name="Gilroy R."/>
        </authorList>
    </citation>
    <scope>NUCLEOTIDE SEQUENCE</scope>
    <source>
        <strain evidence="2">6086</strain>
    </source>
</reference>
<comment type="caution">
    <text evidence="2">The sequence shown here is derived from an EMBL/GenBank/DDBJ whole genome shotgun (WGS) entry which is preliminary data.</text>
</comment>
<protein>
    <submittedName>
        <fullName evidence="2">Uncharacterized protein</fullName>
    </submittedName>
</protein>